<evidence type="ECO:0000256" key="1">
    <source>
        <dbReference type="SAM" id="MobiDB-lite"/>
    </source>
</evidence>
<organism evidence="2 3">
    <name type="scientific">Diatrype stigma</name>
    <dbReference type="NCBI Taxonomy" id="117547"/>
    <lineage>
        <taxon>Eukaryota</taxon>
        <taxon>Fungi</taxon>
        <taxon>Dikarya</taxon>
        <taxon>Ascomycota</taxon>
        <taxon>Pezizomycotina</taxon>
        <taxon>Sordariomycetes</taxon>
        <taxon>Xylariomycetidae</taxon>
        <taxon>Xylariales</taxon>
        <taxon>Diatrypaceae</taxon>
        <taxon>Diatrype</taxon>
    </lineage>
</organism>
<comment type="caution">
    <text evidence="2">The sequence shown here is derived from an EMBL/GenBank/DDBJ whole genome shotgun (WGS) entry which is preliminary data.</text>
</comment>
<dbReference type="EMBL" id="JAKJXP020000171">
    <property type="protein sequence ID" value="KAK7740414.1"/>
    <property type="molecule type" value="Genomic_DNA"/>
</dbReference>
<name>A0AAN9U4Y1_9PEZI</name>
<evidence type="ECO:0000313" key="3">
    <source>
        <dbReference type="Proteomes" id="UP001320420"/>
    </source>
</evidence>
<feature type="compositionally biased region" description="Basic residues" evidence="1">
    <location>
        <begin position="8"/>
        <end position="18"/>
    </location>
</feature>
<proteinExistence type="predicted"/>
<feature type="region of interest" description="Disordered" evidence="1">
    <location>
        <begin position="1"/>
        <end position="23"/>
    </location>
</feature>
<dbReference type="Pfam" id="PF14022">
    <property type="entry name" value="DUF4238"/>
    <property type="match status" value="1"/>
</dbReference>
<dbReference type="Proteomes" id="UP001320420">
    <property type="component" value="Unassembled WGS sequence"/>
</dbReference>
<sequence length="671" mass="77691">MWPSNNGPRRRRGPKKNGAKMYTGDPVVNHVNLLVEPFRIEETLVKRILGANDMYQDASQPTAKQQRHIESLFGKLESEASPIFRKIVKAFEKGDAGLWITRQERNRIRKFLFLLKYRGSTFHRRFYHVNASDYNCDDQEGLRDYMRDKGFERPVDVWFNNIKVIAELDMDVEQREWMAYLLDHIYPTDATWFVSHVQTMYMAICSPSGPSEEFVLTDNSYNVFEGVNSFITNPKTAKSKSSTWVNFHEFAPISPKLMIVLRSFIMPVPEEDGNEDTKEERDWWRRNAVDCYFGHGRKSDLEDLPIRKPRNNYSEIVNGQVRLINKDWKKSKGDKFCFSFFRIGTEHVNKINSYMLENAHACTSVIFGSRDSFAKTLEWYMTAPCDYMKKVLGETEGQKLRLLKNLGALMNSLGSSADPVWDESPKAQPLLSEFEQMELMNEGMQVVGDMMTDSLKESETKLNPAYLALVRFLVPGGTRLPPPRVWLYSQKVKFKILYHSEEVDIKAELESGRWPLDSPEDIIAEAACRLVENKAKLNRLIYNTALNSGEREKNPAFNPWVNVTVNTPRWPSLVMQTDKFISLPGQLRECGIPSVEHLAREEERRIIERQLYRAEAFNSPFYDEAVKVELLTRICVRPKFRRAIGDEVGPGLLKKMEAVFFDFTYPAPPVR</sequence>
<reference evidence="2 3" key="1">
    <citation type="submission" date="2024-02" db="EMBL/GenBank/DDBJ databases">
        <title>De novo assembly and annotation of 12 fungi associated with fruit tree decline syndrome in Ontario, Canada.</title>
        <authorList>
            <person name="Sulman M."/>
            <person name="Ellouze W."/>
            <person name="Ilyukhin E."/>
        </authorList>
    </citation>
    <scope>NUCLEOTIDE SEQUENCE [LARGE SCALE GENOMIC DNA]</scope>
    <source>
        <strain evidence="2 3">M11/M66-122</strain>
    </source>
</reference>
<evidence type="ECO:0000313" key="2">
    <source>
        <dbReference type="EMBL" id="KAK7740414.1"/>
    </source>
</evidence>
<keyword evidence="3" id="KW-1185">Reference proteome</keyword>
<protein>
    <submittedName>
        <fullName evidence="2">Uncharacterized protein</fullName>
    </submittedName>
</protein>
<accession>A0AAN9U4Y1</accession>
<dbReference type="InterPro" id="IPR025332">
    <property type="entry name" value="DUF4238"/>
</dbReference>
<dbReference type="AlphaFoldDB" id="A0AAN9U4Y1"/>
<gene>
    <name evidence="2" type="ORF">SLS62_011131</name>
</gene>